<feature type="domain" description="Dynein axonemal assembly factor 11-like CS" evidence="2">
    <location>
        <begin position="1"/>
        <end position="54"/>
    </location>
</feature>
<dbReference type="Pfam" id="PF23602">
    <property type="entry name" value="CS_DNAAF11_C"/>
    <property type="match status" value="1"/>
</dbReference>
<dbReference type="EMBL" id="UYWX01020362">
    <property type="protein sequence ID" value="VDM31685.1"/>
    <property type="molecule type" value="Genomic_DNA"/>
</dbReference>
<reference evidence="3 4" key="2">
    <citation type="submission" date="2018-11" db="EMBL/GenBank/DDBJ databases">
        <authorList>
            <consortium name="Pathogen Informatics"/>
        </authorList>
    </citation>
    <scope>NUCLEOTIDE SEQUENCE [LARGE SCALE GENOMIC DNA]</scope>
</reference>
<dbReference type="OrthoDB" id="10250990at2759"/>
<name>A0A0R3X246_HYDTA</name>
<evidence type="ECO:0000313" key="3">
    <source>
        <dbReference type="EMBL" id="VDM31685.1"/>
    </source>
</evidence>
<reference evidence="5" key="1">
    <citation type="submission" date="2017-02" db="UniProtKB">
        <authorList>
            <consortium name="WormBaseParasite"/>
        </authorList>
    </citation>
    <scope>IDENTIFICATION</scope>
</reference>
<dbReference type="InterPro" id="IPR056496">
    <property type="entry name" value="CS_DNAAF11_C"/>
</dbReference>
<keyword evidence="4" id="KW-1185">Reference proteome</keyword>
<proteinExistence type="predicted"/>
<dbReference type="AlphaFoldDB" id="A0A0R3X246"/>
<sequence>MDTSLIDCDVQTNYVRVTLRNKVFQMALPEEVHPDRSSVQRSRVTGRLLVRMPKVISSSMIELRNEEWKRTNECTETTEAKERRKGNVSNFLTVGEAKVSVDWRNITNAGDRRPSNLQMEKRTPVSLRKERENSPNFIDNLDVPPLE</sequence>
<evidence type="ECO:0000313" key="4">
    <source>
        <dbReference type="Proteomes" id="UP000274429"/>
    </source>
</evidence>
<dbReference type="STRING" id="6205.A0A0R3X246"/>
<accession>A0A0R3X246</accession>
<feature type="region of interest" description="Disordered" evidence="1">
    <location>
        <begin position="106"/>
        <end position="147"/>
    </location>
</feature>
<gene>
    <name evidence="3" type="ORF">TTAC_LOCUS7321</name>
</gene>
<evidence type="ECO:0000313" key="5">
    <source>
        <dbReference type="WBParaSite" id="TTAC_0000733601-mRNA-1"/>
    </source>
</evidence>
<evidence type="ECO:0000256" key="1">
    <source>
        <dbReference type="SAM" id="MobiDB-lite"/>
    </source>
</evidence>
<evidence type="ECO:0000259" key="2">
    <source>
        <dbReference type="Pfam" id="PF23602"/>
    </source>
</evidence>
<protein>
    <submittedName>
        <fullName evidence="5">SHSP domain-containing protein</fullName>
    </submittedName>
</protein>
<feature type="compositionally biased region" description="Basic and acidic residues" evidence="1">
    <location>
        <begin position="110"/>
        <end position="133"/>
    </location>
</feature>
<organism evidence="5">
    <name type="scientific">Hydatigena taeniaeformis</name>
    <name type="common">Feline tapeworm</name>
    <name type="synonym">Taenia taeniaeformis</name>
    <dbReference type="NCBI Taxonomy" id="6205"/>
    <lineage>
        <taxon>Eukaryota</taxon>
        <taxon>Metazoa</taxon>
        <taxon>Spiralia</taxon>
        <taxon>Lophotrochozoa</taxon>
        <taxon>Platyhelminthes</taxon>
        <taxon>Cestoda</taxon>
        <taxon>Eucestoda</taxon>
        <taxon>Cyclophyllidea</taxon>
        <taxon>Taeniidae</taxon>
        <taxon>Hydatigera</taxon>
    </lineage>
</organism>
<dbReference type="Proteomes" id="UP000274429">
    <property type="component" value="Unassembled WGS sequence"/>
</dbReference>
<dbReference type="WBParaSite" id="TTAC_0000733601-mRNA-1">
    <property type="protein sequence ID" value="TTAC_0000733601-mRNA-1"/>
    <property type="gene ID" value="TTAC_0000733601"/>
</dbReference>